<dbReference type="FunFam" id="3.40.50.720:FF:000173">
    <property type="entry name" value="3-oxoacyl-[acyl-carrier protein] reductase"/>
    <property type="match status" value="1"/>
</dbReference>
<name>A0A7W9IFE1_9ACTN</name>
<keyword evidence="2 4" id="KW-0560">Oxidoreductase</keyword>
<dbReference type="Proteomes" id="UP000540685">
    <property type="component" value="Unassembled WGS sequence"/>
</dbReference>
<dbReference type="AlphaFoldDB" id="A0A7W9IFE1"/>
<organism evidence="4 5">
    <name type="scientific">Streptosporangium becharense</name>
    <dbReference type="NCBI Taxonomy" id="1816182"/>
    <lineage>
        <taxon>Bacteria</taxon>
        <taxon>Bacillati</taxon>
        <taxon>Actinomycetota</taxon>
        <taxon>Actinomycetes</taxon>
        <taxon>Streptosporangiales</taxon>
        <taxon>Streptosporangiaceae</taxon>
        <taxon>Streptosporangium</taxon>
    </lineage>
</organism>
<reference evidence="4 5" key="1">
    <citation type="submission" date="2020-08" db="EMBL/GenBank/DDBJ databases">
        <title>Sequencing the genomes of 1000 actinobacteria strains.</title>
        <authorList>
            <person name="Klenk H.-P."/>
        </authorList>
    </citation>
    <scope>NUCLEOTIDE SEQUENCE [LARGE SCALE GENOMIC DNA]</scope>
    <source>
        <strain evidence="4 5">DSM 46887</strain>
    </source>
</reference>
<dbReference type="SUPFAM" id="SSF51735">
    <property type="entry name" value="NAD(P)-binding Rossmann-fold domains"/>
    <property type="match status" value="1"/>
</dbReference>
<dbReference type="Gene3D" id="3.40.50.720">
    <property type="entry name" value="NAD(P)-binding Rossmann-like Domain"/>
    <property type="match status" value="1"/>
</dbReference>
<dbReference type="PANTHER" id="PTHR42760">
    <property type="entry name" value="SHORT-CHAIN DEHYDROGENASES/REDUCTASES FAMILY MEMBER"/>
    <property type="match status" value="1"/>
</dbReference>
<dbReference type="InterPro" id="IPR002347">
    <property type="entry name" value="SDR_fam"/>
</dbReference>
<dbReference type="PRINTS" id="PR00080">
    <property type="entry name" value="SDRFAMILY"/>
</dbReference>
<dbReference type="EC" id="1.1.1.100" evidence="4"/>
<dbReference type="InterPro" id="IPR036291">
    <property type="entry name" value="NAD(P)-bd_dom_sf"/>
</dbReference>
<protein>
    <submittedName>
        <fullName evidence="4">3-oxoacyl-[acyl-carrier protein] reductase</fullName>
        <ecNumber evidence="4">1.1.1.100</ecNumber>
    </submittedName>
</protein>
<evidence type="ECO:0000256" key="2">
    <source>
        <dbReference type="ARBA" id="ARBA00023002"/>
    </source>
</evidence>
<accession>A0A7W9IFE1</accession>
<comment type="similarity">
    <text evidence="1">Belongs to the short-chain dehydrogenases/reductases (SDR) family.</text>
</comment>
<keyword evidence="5" id="KW-1185">Reference proteome</keyword>
<proteinExistence type="inferred from homology"/>
<dbReference type="GO" id="GO:0004316">
    <property type="term" value="F:3-oxoacyl-[acyl-carrier-protein] reductase (NADPH) activity"/>
    <property type="evidence" value="ECO:0007669"/>
    <property type="project" value="UniProtKB-EC"/>
</dbReference>
<dbReference type="SMART" id="SM00822">
    <property type="entry name" value="PKS_KR"/>
    <property type="match status" value="1"/>
</dbReference>
<comment type="caution">
    <text evidence="4">The sequence shown here is derived from an EMBL/GenBank/DDBJ whole genome shotgun (WGS) entry which is preliminary data.</text>
</comment>
<dbReference type="PRINTS" id="PR00081">
    <property type="entry name" value="GDHRDH"/>
</dbReference>
<dbReference type="PROSITE" id="PS00061">
    <property type="entry name" value="ADH_SHORT"/>
    <property type="match status" value="1"/>
</dbReference>
<evidence type="ECO:0000313" key="4">
    <source>
        <dbReference type="EMBL" id="MBB5819526.1"/>
    </source>
</evidence>
<dbReference type="EMBL" id="JACHMP010000001">
    <property type="protein sequence ID" value="MBB5819526.1"/>
    <property type="molecule type" value="Genomic_DNA"/>
</dbReference>
<dbReference type="Pfam" id="PF13561">
    <property type="entry name" value="adh_short_C2"/>
    <property type="match status" value="1"/>
</dbReference>
<evidence type="ECO:0000313" key="5">
    <source>
        <dbReference type="Proteomes" id="UP000540685"/>
    </source>
</evidence>
<gene>
    <name evidence="4" type="ORF">F4562_002588</name>
</gene>
<evidence type="ECO:0000256" key="1">
    <source>
        <dbReference type="ARBA" id="ARBA00006484"/>
    </source>
</evidence>
<evidence type="ECO:0000259" key="3">
    <source>
        <dbReference type="SMART" id="SM00822"/>
    </source>
</evidence>
<feature type="domain" description="Ketoreductase" evidence="3">
    <location>
        <begin position="9"/>
        <end position="194"/>
    </location>
</feature>
<dbReference type="PANTHER" id="PTHR42760:SF133">
    <property type="entry name" value="3-OXOACYL-[ACYL-CARRIER-PROTEIN] REDUCTASE"/>
    <property type="match status" value="1"/>
</dbReference>
<dbReference type="RefSeq" id="WP_184538370.1">
    <property type="nucleotide sequence ID" value="NZ_JACHMP010000001.1"/>
</dbReference>
<dbReference type="InterPro" id="IPR020904">
    <property type="entry name" value="Sc_DH/Rdtase_CS"/>
</dbReference>
<dbReference type="InterPro" id="IPR057326">
    <property type="entry name" value="KR_dom"/>
</dbReference>
<sequence length="250" mass="25556">MSRSGPDRRIALVTGSSRGIGRAVARRLAADGHLVVVHARTRETATEAAAKLAAETGAETDAVHGDVADPEAVSAMAREVFQRHRRLDALVVNAGVHDAGMLGAVRADVVDLLFRVNAQGATHTLQSMLRLLRRGTAPSVVLVSSVMGVSGGRGQTVYSATKAAVLGLARAAAKELGPAGVRVNAVAPGYIRTDMLSTLDDETRAATVAATPLGRLGEADEVAAVTAFLLSPGASFVTGQVIGVDGGLVP</sequence>